<feature type="domain" description="ABC transmembrane type-2" evidence="10">
    <location>
        <begin position="48"/>
        <end position="272"/>
    </location>
</feature>
<keyword evidence="7 9" id="KW-1133">Transmembrane helix</keyword>
<proteinExistence type="inferred from homology"/>
<reference evidence="12" key="1">
    <citation type="journal article" date="2019" name="Int. J. Syst. Evol. Microbiol.">
        <title>The Global Catalogue of Microorganisms (GCM) 10K type strain sequencing project: providing services to taxonomists for standard genome sequencing and annotation.</title>
        <authorList>
            <consortium name="The Broad Institute Genomics Platform"/>
            <consortium name="The Broad Institute Genome Sequencing Center for Infectious Disease"/>
            <person name="Wu L."/>
            <person name="Ma J."/>
        </authorList>
    </citation>
    <scope>NUCLEOTIDE SEQUENCE [LARGE SCALE GENOMIC DNA]</scope>
    <source>
        <strain evidence="12">JCM 14917</strain>
    </source>
</reference>
<evidence type="ECO:0000256" key="9">
    <source>
        <dbReference type="RuleBase" id="RU361157"/>
    </source>
</evidence>
<sequence length="279" mass="31215">MPIDTRGLVRVGARPGFIDYLVQLWERRDFIGYDAKAKVQAGSRKDRLGSFWLILNPVLNGLTYFLIFGLLLQTSRGIENFIGYLVIGVFLYQISARSISNGARSLQSNQSIIRAFTFPRAALPIAANAREVLAAVPVVITMLVVILLLPPTEEITWLWALLLPALGLQFLMNLGLSLILARIVSQVNDVAHLLSFGLRLWMYGSAVFFSYDRFIGNDVLLALVKLNPLFNVLDIARNCLLYAQLPAWQSWAILAAWSLTFLAIGIAYFWQGEESYSAE</sequence>
<keyword evidence="5" id="KW-0997">Cell inner membrane</keyword>
<evidence type="ECO:0000256" key="5">
    <source>
        <dbReference type="ARBA" id="ARBA00022519"/>
    </source>
</evidence>
<keyword evidence="4 9" id="KW-1003">Cell membrane</keyword>
<name>A0ABP5MWS2_9MICC</name>
<dbReference type="PANTHER" id="PTHR30413:SF8">
    <property type="entry name" value="TRANSPORT PERMEASE PROTEIN"/>
    <property type="match status" value="1"/>
</dbReference>
<dbReference type="Pfam" id="PF01061">
    <property type="entry name" value="ABC2_membrane"/>
    <property type="match status" value="1"/>
</dbReference>
<comment type="subcellular location">
    <subcellularLocation>
        <location evidence="1">Cell inner membrane</location>
        <topology evidence="1">Multi-pass membrane protein</topology>
    </subcellularLocation>
    <subcellularLocation>
        <location evidence="9">Cell membrane</location>
        <topology evidence="9">Multi-pass membrane protein</topology>
    </subcellularLocation>
</comment>
<feature type="transmembrane region" description="Helical" evidence="9">
    <location>
        <begin position="193"/>
        <end position="211"/>
    </location>
</feature>
<gene>
    <name evidence="11" type="ORF">GCM10009784_29250</name>
</gene>
<evidence type="ECO:0000256" key="4">
    <source>
        <dbReference type="ARBA" id="ARBA00022475"/>
    </source>
</evidence>
<evidence type="ECO:0000256" key="3">
    <source>
        <dbReference type="ARBA" id="ARBA00022448"/>
    </source>
</evidence>
<evidence type="ECO:0000256" key="2">
    <source>
        <dbReference type="ARBA" id="ARBA00007783"/>
    </source>
</evidence>
<comment type="caution">
    <text evidence="11">The sequence shown here is derived from an EMBL/GenBank/DDBJ whole genome shotgun (WGS) entry which is preliminary data.</text>
</comment>
<feature type="transmembrane region" description="Helical" evidence="9">
    <location>
        <begin position="132"/>
        <end position="151"/>
    </location>
</feature>
<keyword evidence="12" id="KW-1185">Reference proteome</keyword>
<keyword evidence="8 9" id="KW-0472">Membrane</keyword>
<evidence type="ECO:0000256" key="7">
    <source>
        <dbReference type="ARBA" id="ARBA00022989"/>
    </source>
</evidence>
<dbReference type="PANTHER" id="PTHR30413">
    <property type="entry name" value="INNER MEMBRANE TRANSPORT PERMEASE"/>
    <property type="match status" value="1"/>
</dbReference>
<dbReference type="Proteomes" id="UP001500974">
    <property type="component" value="Unassembled WGS sequence"/>
</dbReference>
<evidence type="ECO:0000313" key="12">
    <source>
        <dbReference type="Proteomes" id="UP001500974"/>
    </source>
</evidence>
<accession>A0ABP5MWS2</accession>
<dbReference type="InterPro" id="IPR047817">
    <property type="entry name" value="ABC2_TM_bact-type"/>
</dbReference>
<protein>
    <recommendedName>
        <fullName evidence="9">Transport permease protein</fullName>
    </recommendedName>
</protein>
<dbReference type="PROSITE" id="PS51012">
    <property type="entry name" value="ABC_TM2"/>
    <property type="match status" value="1"/>
</dbReference>
<keyword evidence="6 9" id="KW-0812">Transmembrane</keyword>
<evidence type="ECO:0000256" key="8">
    <source>
        <dbReference type="ARBA" id="ARBA00023136"/>
    </source>
</evidence>
<feature type="transmembrane region" description="Helical" evidence="9">
    <location>
        <begin position="78"/>
        <end position="95"/>
    </location>
</feature>
<organism evidence="11 12">
    <name type="scientific">Arthrobacter parietis</name>
    <dbReference type="NCBI Taxonomy" id="271434"/>
    <lineage>
        <taxon>Bacteria</taxon>
        <taxon>Bacillati</taxon>
        <taxon>Actinomycetota</taxon>
        <taxon>Actinomycetes</taxon>
        <taxon>Micrococcales</taxon>
        <taxon>Micrococcaceae</taxon>
        <taxon>Arthrobacter</taxon>
    </lineage>
</organism>
<feature type="transmembrane region" description="Helical" evidence="9">
    <location>
        <begin position="51"/>
        <end position="72"/>
    </location>
</feature>
<keyword evidence="3 9" id="KW-0813">Transport</keyword>
<feature type="transmembrane region" description="Helical" evidence="9">
    <location>
        <begin position="157"/>
        <end position="181"/>
    </location>
</feature>
<dbReference type="InterPro" id="IPR013525">
    <property type="entry name" value="ABC2_TM"/>
</dbReference>
<evidence type="ECO:0000256" key="6">
    <source>
        <dbReference type="ARBA" id="ARBA00022692"/>
    </source>
</evidence>
<evidence type="ECO:0000313" key="11">
    <source>
        <dbReference type="EMBL" id="GAA2177707.1"/>
    </source>
</evidence>
<comment type="similarity">
    <text evidence="2 9">Belongs to the ABC-2 integral membrane protein family.</text>
</comment>
<dbReference type="EMBL" id="BAAAON010000010">
    <property type="protein sequence ID" value="GAA2177707.1"/>
    <property type="molecule type" value="Genomic_DNA"/>
</dbReference>
<feature type="transmembrane region" description="Helical" evidence="9">
    <location>
        <begin position="251"/>
        <end position="270"/>
    </location>
</feature>
<evidence type="ECO:0000259" key="10">
    <source>
        <dbReference type="PROSITE" id="PS51012"/>
    </source>
</evidence>
<evidence type="ECO:0000256" key="1">
    <source>
        <dbReference type="ARBA" id="ARBA00004429"/>
    </source>
</evidence>